<dbReference type="AlphaFoldDB" id="A0A1Y1BVF6"/>
<proteinExistence type="predicted"/>
<accession>A0A1Y1BVF6</accession>
<protein>
    <recommendedName>
        <fullName evidence="1">OLD protein-like TOPRIM domain-containing protein</fullName>
    </recommendedName>
</protein>
<evidence type="ECO:0000313" key="3">
    <source>
        <dbReference type="Proteomes" id="UP000218432"/>
    </source>
</evidence>
<reference evidence="2 3" key="1">
    <citation type="journal article" date="2017" name="Genome Announc.">
        <title>Complete Genome Sequence of Burkholderia stabilis FERMP-21014.</title>
        <authorList>
            <person name="Konishi K."/>
            <person name="Kumagai T."/>
            <person name="Sakasegawa S."/>
            <person name="Tamura T."/>
        </authorList>
    </citation>
    <scope>NUCLEOTIDE SEQUENCE [LARGE SCALE GENOMIC DNA]</scope>
    <source>
        <strain evidence="2 3">FERMP-21014</strain>
    </source>
</reference>
<dbReference type="Proteomes" id="UP000218432">
    <property type="component" value="Chromosome 3"/>
</dbReference>
<name>A0A1Y1BVF6_9BURK</name>
<gene>
    <name evidence="2" type="ORF">BSFP_068660</name>
</gene>
<dbReference type="EMBL" id="AP018113">
    <property type="protein sequence ID" value="BAX63993.1"/>
    <property type="molecule type" value="Genomic_DNA"/>
</dbReference>
<sequence>MIPRIAEATGVPLDQSFVPIVPLGGRYVSHFWRLLEDLRIPHATLLDLDLGRAHGGAKMIADVIEKLAEMGNDLSLNTLVLDGTIDLANVATLNDADLLADGHENVWLRALREEGVFFSFPIDIDFSMLLAFPDAYKRPRVGGRGPRGAAAAIEEKKATTLKTDGHPELYAPEYDDEFKWYPYLFLDRGKPGTHIAALARIGDDELGFEAPPELRALIEKLTGVLDLGDNQ</sequence>
<dbReference type="Pfam" id="PF20469">
    <property type="entry name" value="OLD-like_TOPRIM"/>
    <property type="match status" value="1"/>
</dbReference>
<dbReference type="InterPro" id="IPR034139">
    <property type="entry name" value="TOPRIM_OLD"/>
</dbReference>
<evidence type="ECO:0000259" key="1">
    <source>
        <dbReference type="Pfam" id="PF20469"/>
    </source>
</evidence>
<evidence type="ECO:0000313" key="2">
    <source>
        <dbReference type="EMBL" id="BAX63993.1"/>
    </source>
</evidence>
<dbReference type="CDD" id="cd01026">
    <property type="entry name" value="TOPRIM_OLD"/>
    <property type="match status" value="1"/>
</dbReference>
<organism evidence="2 3">
    <name type="scientific">Burkholderia stabilis</name>
    <dbReference type="NCBI Taxonomy" id="95485"/>
    <lineage>
        <taxon>Bacteria</taxon>
        <taxon>Pseudomonadati</taxon>
        <taxon>Pseudomonadota</taxon>
        <taxon>Betaproteobacteria</taxon>
        <taxon>Burkholderiales</taxon>
        <taxon>Burkholderiaceae</taxon>
        <taxon>Burkholderia</taxon>
        <taxon>Burkholderia cepacia complex</taxon>
    </lineage>
</organism>
<feature type="domain" description="OLD protein-like TOPRIM" evidence="1">
    <location>
        <begin position="2"/>
        <end position="49"/>
    </location>
</feature>